<feature type="region of interest" description="Disordered" evidence="1">
    <location>
        <begin position="199"/>
        <end position="461"/>
    </location>
</feature>
<evidence type="ECO:0000256" key="1">
    <source>
        <dbReference type="SAM" id="MobiDB-lite"/>
    </source>
</evidence>
<evidence type="ECO:0000313" key="2">
    <source>
        <dbReference type="EMBL" id="KXS96082.1"/>
    </source>
</evidence>
<accession>A0A139H0Y7</accession>
<dbReference type="EMBL" id="LFZN01000187">
    <property type="protein sequence ID" value="KXS96082.1"/>
    <property type="molecule type" value="Genomic_DNA"/>
</dbReference>
<feature type="compositionally biased region" description="Low complexity" evidence="1">
    <location>
        <begin position="402"/>
        <end position="414"/>
    </location>
</feature>
<organism evidence="2 3">
    <name type="scientific">Pseudocercospora eumusae</name>
    <dbReference type="NCBI Taxonomy" id="321146"/>
    <lineage>
        <taxon>Eukaryota</taxon>
        <taxon>Fungi</taxon>
        <taxon>Dikarya</taxon>
        <taxon>Ascomycota</taxon>
        <taxon>Pezizomycotina</taxon>
        <taxon>Dothideomycetes</taxon>
        <taxon>Dothideomycetidae</taxon>
        <taxon>Mycosphaerellales</taxon>
        <taxon>Mycosphaerellaceae</taxon>
        <taxon>Pseudocercospora</taxon>
    </lineage>
</organism>
<dbReference type="OrthoDB" id="3650301at2759"/>
<sequence>MQFHDGEDAMLSMDREPIFHTRWRPQAVMQFDEDEDEMLPMGREPIVHSRWRGPRAPEALAGLVPAYFSREYNTWWEKANDFPAGSVECACRHHIGLSTYEHVLEKLKHHGIEQDEDGVLCYPPAEVRGTKAFKAKMAKQDGPEVRARKRNEELRTQREFEEYEAYQAQWPPQAPKKPATELEELWHRREEEIKDEIAEKAAAKGPAPIFRARLNTSNLGQQSGQSGRGQRRSPERPVPASSRSQQTGPSGIRRRNAVAIRRPQRISGPPRTPTPEFERVEHPDYDTDDFSEGPTPVNLFGNGLRRSNAIRRPDQYSGISRSAAARPRDTAISRPVRRSPSWEDNGRRSSIQRTPPHVYSWERDYANGRRSSIQRTPPRVEVVRDNIPNLFGYDGPPRTPQSASISRRGSPSRPIADHVRQFPSNEAAAYRSHPSPPSTPTRAPARRSSRIAAGRVQKRSP</sequence>
<protein>
    <submittedName>
        <fullName evidence="2">Uncharacterized protein</fullName>
    </submittedName>
</protein>
<feature type="compositionally biased region" description="Basic and acidic residues" evidence="1">
    <location>
        <begin position="276"/>
        <end position="285"/>
    </location>
</feature>
<comment type="caution">
    <text evidence="2">The sequence shown here is derived from an EMBL/GenBank/DDBJ whole genome shotgun (WGS) entry which is preliminary data.</text>
</comment>
<gene>
    <name evidence="2" type="ORF">AC578_6377</name>
</gene>
<keyword evidence="3" id="KW-1185">Reference proteome</keyword>
<dbReference type="Proteomes" id="UP000070133">
    <property type="component" value="Unassembled WGS sequence"/>
</dbReference>
<reference evidence="2 3" key="1">
    <citation type="submission" date="2015-07" db="EMBL/GenBank/DDBJ databases">
        <title>Comparative genomics of the Sigatoka disease complex on banana suggests a link between parallel evolutionary changes in Pseudocercospora fijiensis and Pseudocercospora eumusae and increased virulence on the banana host.</title>
        <authorList>
            <person name="Chang T.-C."/>
            <person name="Salvucci A."/>
            <person name="Crous P.W."/>
            <person name="Stergiopoulos I."/>
        </authorList>
    </citation>
    <scope>NUCLEOTIDE SEQUENCE [LARGE SCALE GENOMIC DNA]</scope>
    <source>
        <strain evidence="2 3">CBS 114824</strain>
    </source>
</reference>
<proteinExistence type="predicted"/>
<evidence type="ECO:0000313" key="3">
    <source>
        <dbReference type="Proteomes" id="UP000070133"/>
    </source>
</evidence>
<name>A0A139H0Y7_9PEZI</name>
<dbReference type="AlphaFoldDB" id="A0A139H0Y7"/>